<dbReference type="EMBL" id="LVJI01000054">
    <property type="protein sequence ID" value="OAB40341.1"/>
    <property type="molecule type" value="Genomic_DNA"/>
</dbReference>
<reference evidence="6 7" key="1">
    <citation type="submission" date="2016-03" db="EMBL/GenBank/DDBJ databases">
        <title>Draft genome sequence of Paenibacillus antarcticus CECT 5836.</title>
        <authorList>
            <person name="Shin S.-K."/>
            <person name="Yi H."/>
        </authorList>
    </citation>
    <scope>NUCLEOTIDE SEQUENCE [LARGE SCALE GENOMIC DNA]</scope>
    <source>
        <strain evidence="6 7">CECT 5836</strain>
    </source>
</reference>
<dbReference type="Proteomes" id="UP000077355">
    <property type="component" value="Unassembled WGS sequence"/>
</dbReference>
<feature type="transmembrane region" description="Helical" evidence="5">
    <location>
        <begin position="42"/>
        <end position="63"/>
    </location>
</feature>
<sequence>MDIVTFILQGILGLMFLMAGFGKITGSKMHVENFKHWRLPQWFRVVTGFVELVGAAALIVGYWDPSWTAAGALVLGVTSIGGILTHVRAKDSLKQTFTIIFLAIISIAVFLIRLSDLSNFPGFN</sequence>
<comment type="subcellular location">
    <subcellularLocation>
        <location evidence="1">Membrane</location>
        <topology evidence="1">Multi-pass membrane protein</topology>
    </subcellularLocation>
</comment>
<feature type="transmembrane region" description="Helical" evidence="5">
    <location>
        <begin position="96"/>
        <end position="114"/>
    </location>
</feature>
<proteinExistence type="predicted"/>
<dbReference type="RefSeq" id="WP_068653143.1">
    <property type="nucleotide sequence ID" value="NZ_CP043611.1"/>
</dbReference>
<keyword evidence="7" id="KW-1185">Reference proteome</keyword>
<protein>
    <recommendedName>
        <fullName evidence="8">DoxX family protein</fullName>
    </recommendedName>
</protein>
<dbReference type="AlphaFoldDB" id="A0A168J9X3"/>
<evidence type="ECO:0000256" key="5">
    <source>
        <dbReference type="SAM" id="Phobius"/>
    </source>
</evidence>
<gene>
    <name evidence="6" type="ORF">PBAT_23855</name>
</gene>
<dbReference type="InterPro" id="IPR032808">
    <property type="entry name" value="DoxX"/>
</dbReference>
<accession>A0A168J9X3</accession>
<feature type="transmembrane region" description="Helical" evidence="5">
    <location>
        <begin position="69"/>
        <end position="89"/>
    </location>
</feature>
<comment type="caution">
    <text evidence="6">The sequence shown here is derived from an EMBL/GenBank/DDBJ whole genome shotgun (WGS) entry which is preliminary data.</text>
</comment>
<evidence type="ECO:0008006" key="8">
    <source>
        <dbReference type="Google" id="ProtNLM"/>
    </source>
</evidence>
<name>A0A168J9X3_9BACL</name>
<keyword evidence="2 5" id="KW-0812">Transmembrane</keyword>
<evidence type="ECO:0000256" key="2">
    <source>
        <dbReference type="ARBA" id="ARBA00022692"/>
    </source>
</evidence>
<dbReference type="OrthoDB" id="2454358at2"/>
<evidence type="ECO:0000256" key="3">
    <source>
        <dbReference type="ARBA" id="ARBA00022989"/>
    </source>
</evidence>
<keyword evidence="3 5" id="KW-1133">Transmembrane helix</keyword>
<evidence type="ECO:0000256" key="4">
    <source>
        <dbReference type="ARBA" id="ARBA00023136"/>
    </source>
</evidence>
<evidence type="ECO:0000313" key="6">
    <source>
        <dbReference type="EMBL" id="OAB40341.1"/>
    </source>
</evidence>
<organism evidence="6 7">
    <name type="scientific">Paenibacillus antarcticus</name>
    <dbReference type="NCBI Taxonomy" id="253703"/>
    <lineage>
        <taxon>Bacteria</taxon>
        <taxon>Bacillati</taxon>
        <taxon>Bacillota</taxon>
        <taxon>Bacilli</taxon>
        <taxon>Bacillales</taxon>
        <taxon>Paenibacillaceae</taxon>
        <taxon>Paenibacillus</taxon>
    </lineage>
</organism>
<evidence type="ECO:0000256" key="1">
    <source>
        <dbReference type="ARBA" id="ARBA00004141"/>
    </source>
</evidence>
<keyword evidence="4 5" id="KW-0472">Membrane</keyword>
<evidence type="ECO:0000313" key="7">
    <source>
        <dbReference type="Proteomes" id="UP000077355"/>
    </source>
</evidence>
<dbReference type="GO" id="GO:0016020">
    <property type="term" value="C:membrane"/>
    <property type="evidence" value="ECO:0007669"/>
    <property type="project" value="UniProtKB-SubCell"/>
</dbReference>
<feature type="transmembrane region" description="Helical" evidence="5">
    <location>
        <begin position="6"/>
        <end position="22"/>
    </location>
</feature>
<dbReference type="Pfam" id="PF13564">
    <property type="entry name" value="DoxX_2"/>
    <property type="match status" value="1"/>
</dbReference>